<dbReference type="InterPro" id="IPR004291">
    <property type="entry name" value="Transposase_IS66_central"/>
</dbReference>
<feature type="domain" description="Transposase IS66 central" evidence="1">
    <location>
        <begin position="111"/>
        <end position="294"/>
    </location>
</feature>
<organism evidence="3 4">
    <name type="scientific">Thorsellia anophelis DSM 18579</name>
    <dbReference type="NCBI Taxonomy" id="1123402"/>
    <lineage>
        <taxon>Bacteria</taxon>
        <taxon>Pseudomonadati</taxon>
        <taxon>Pseudomonadota</taxon>
        <taxon>Gammaproteobacteria</taxon>
        <taxon>Enterobacterales</taxon>
        <taxon>Thorselliaceae</taxon>
        <taxon>Thorsellia</taxon>
    </lineage>
</organism>
<keyword evidence="4" id="KW-1185">Reference proteome</keyword>
<reference evidence="4" key="1">
    <citation type="submission" date="2016-10" db="EMBL/GenBank/DDBJ databases">
        <authorList>
            <person name="Varghese N."/>
            <person name="Submissions S."/>
        </authorList>
    </citation>
    <scope>NUCLEOTIDE SEQUENCE [LARGE SCALE GENOMIC DNA]</scope>
    <source>
        <strain evidence="4">DSM 18579</strain>
    </source>
</reference>
<name>A0A1I0G6K1_9GAMM</name>
<dbReference type="EMBL" id="FOHV01000063">
    <property type="protein sequence ID" value="SET65554.1"/>
    <property type="molecule type" value="Genomic_DNA"/>
</dbReference>
<dbReference type="Pfam" id="PF13005">
    <property type="entry name" value="zf-IS66"/>
    <property type="match status" value="1"/>
</dbReference>
<dbReference type="AlphaFoldDB" id="A0A1I0G6K1"/>
<feature type="non-terminal residue" evidence="3">
    <location>
        <position position="298"/>
    </location>
</feature>
<evidence type="ECO:0000313" key="3">
    <source>
        <dbReference type="EMBL" id="SET65554.1"/>
    </source>
</evidence>
<accession>A0A1I0G6K1</accession>
<evidence type="ECO:0000259" key="1">
    <source>
        <dbReference type="Pfam" id="PF03050"/>
    </source>
</evidence>
<dbReference type="PANTHER" id="PTHR33678">
    <property type="entry name" value="BLL1576 PROTEIN"/>
    <property type="match status" value="1"/>
</dbReference>
<feature type="domain" description="Transposase IS66 zinc-finger binding" evidence="2">
    <location>
        <begin position="47"/>
        <end position="90"/>
    </location>
</feature>
<sequence>MTKSSNNIEPISTSLQFPQNFEDMYFSLFEEYTSLTRVVIEYTLLDEKCPCCDGTLHVIKTNIMEQIHIIPNHAQVLRITEHDYTCRECEKQDKPIFIRASMQKPLIKGFIASPSKLAVVLTSKYVDGLPLYRLAEELNRSGIYINPTTLCNWAIKGADMLMPIYEALQQILLEEPLIHGDETRLQVLKVPGRKATSQSYMWVCRNNKKSEFPVVLFENQPGDTPTAILTCWSGVLMTDAYSALRMLKNVTFLGCFAHTRRKFNDIVKIKGQHSQEAKEAVDTIAKLYVIEKETAILT</sequence>
<dbReference type="Proteomes" id="UP000242642">
    <property type="component" value="Unassembled WGS sequence"/>
</dbReference>
<dbReference type="OrthoDB" id="9800877at2"/>
<evidence type="ECO:0000259" key="2">
    <source>
        <dbReference type="Pfam" id="PF13005"/>
    </source>
</evidence>
<dbReference type="NCBIfam" id="NF033517">
    <property type="entry name" value="transpos_IS66"/>
    <property type="match status" value="1"/>
</dbReference>
<dbReference type="STRING" id="1123402.SAMN02583745_02983"/>
<proteinExistence type="predicted"/>
<evidence type="ECO:0000313" key="4">
    <source>
        <dbReference type="Proteomes" id="UP000242642"/>
    </source>
</evidence>
<dbReference type="Pfam" id="PF03050">
    <property type="entry name" value="DDE_Tnp_IS66"/>
    <property type="match status" value="1"/>
</dbReference>
<dbReference type="InterPro" id="IPR024474">
    <property type="entry name" value="Znf_dom_IS66"/>
</dbReference>
<protein>
    <submittedName>
        <fullName evidence="3">Transposase</fullName>
    </submittedName>
</protein>
<gene>
    <name evidence="3" type="ORF">SAMN02583745_02983</name>
</gene>
<dbReference type="InterPro" id="IPR052344">
    <property type="entry name" value="Transposase-related"/>
</dbReference>